<protein>
    <submittedName>
        <fullName evidence="3">Polysaccharide deacetylase family protein</fullName>
    </submittedName>
</protein>
<accession>A0A7X2H8S0</accession>
<dbReference type="Proteomes" id="UP000463051">
    <property type="component" value="Unassembled WGS sequence"/>
</dbReference>
<dbReference type="InterPro" id="IPR002509">
    <property type="entry name" value="NODB_dom"/>
</dbReference>
<gene>
    <name evidence="3" type="ORF">GJB61_21570</name>
</gene>
<dbReference type="InterPro" id="IPR036582">
    <property type="entry name" value="Mao_N_sf"/>
</dbReference>
<dbReference type="InterPro" id="IPR012854">
    <property type="entry name" value="Cu_amine_oxidase-like_N"/>
</dbReference>
<keyword evidence="1" id="KW-0812">Transmembrane</keyword>
<dbReference type="SUPFAM" id="SSF88713">
    <property type="entry name" value="Glycoside hydrolase/deacetylase"/>
    <property type="match status" value="1"/>
</dbReference>
<dbReference type="PANTHER" id="PTHR10587">
    <property type="entry name" value="GLYCOSYL TRANSFERASE-RELATED"/>
    <property type="match status" value="1"/>
</dbReference>
<dbReference type="Pfam" id="PF01522">
    <property type="entry name" value="Polysacc_deac_1"/>
    <property type="match status" value="1"/>
</dbReference>
<organism evidence="3 4">
    <name type="scientific">Paenibacillus monticola</name>
    <dbReference type="NCBI Taxonomy" id="2666075"/>
    <lineage>
        <taxon>Bacteria</taxon>
        <taxon>Bacillati</taxon>
        <taxon>Bacillota</taxon>
        <taxon>Bacilli</taxon>
        <taxon>Bacillales</taxon>
        <taxon>Paenibacillaceae</taxon>
        <taxon>Paenibacillus</taxon>
    </lineage>
</organism>
<dbReference type="GO" id="GO:0005975">
    <property type="term" value="P:carbohydrate metabolic process"/>
    <property type="evidence" value="ECO:0007669"/>
    <property type="project" value="InterPro"/>
</dbReference>
<comment type="caution">
    <text evidence="3">The sequence shown here is derived from an EMBL/GenBank/DDBJ whole genome shotgun (WGS) entry which is preliminary data.</text>
</comment>
<proteinExistence type="predicted"/>
<dbReference type="AlphaFoldDB" id="A0A7X2H8S0"/>
<dbReference type="EMBL" id="WJXB01000009">
    <property type="protein sequence ID" value="MRN55576.1"/>
    <property type="molecule type" value="Genomic_DNA"/>
</dbReference>
<sequence length="445" mass="48552">MIGNKSEHSRRIVIRGLLVMALIFIVMSGWGAGEYLGAWKIQPLQAASVESLSFQNKLPGAVMQHLPAATEGVTAAIAMAPSPQASAVPQTSNPKTVYLTFDDGPSDITPKVLEILQREGVRATFFVIGNQAQSHPELINAIWEQGNAIGNHTYNHNYSELYRGFTTFWSQIKRTEEIVRGITGVRPQLIRAPGGTFGHFDNTYFYLLKQAGYLVTDWTVDSGDSKRKGVPASEILQEATLGLTASKVVLLLHDGGGHAESAKALPEIINRYKAAGYVFDILDDQVKPVQFRVSPKTADAGRSTPSKAWITSNINPNAELFGPGKSLVLEVGKLETKLSPGEYVISKGQYMVPLRAVIERLGGRITWDTVNRSGRVNWNGTAVTADVGNKELTLNRPDGVQEAKSSRVEMIGGSIWVSLRELLETVGHPPLNISVSEKERRVKAL</sequence>
<feature type="transmembrane region" description="Helical" evidence="1">
    <location>
        <begin position="12"/>
        <end position="33"/>
    </location>
</feature>
<keyword evidence="1" id="KW-0472">Membrane</keyword>
<dbReference type="GO" id="GO:0016810">
    <property type="term" value="F:hydrolase activity, acting on carbon-nitrogen (but not peptide) bonds"/>
    <property type="evidence" value="ECO:0007669"/>
    <property type="project" value="InterPro"/>
</dbReference>
<evidence type="ECO:0000313" key="4">
    <source>
        <dbReference type="Proteomes" id="UP000463051"/>
    </source>
</evidence>
<dbReference type="Pfam" id="PF07833">
    <property type="entry name" value="Cu_amine_oxidN1"/>
    <property type="match status" value="1"/>
</dbReference>
<evidence type="ECO:0000313" key="3">
    <source>
        <dbReference type="EMBL" id="MRN55576.1"/>
    </source>
</evidence>
<dbReference type="Gene3D" id="3.20.20.370">
    <property type="entry name" value="Glycoside hydrolase/deacetylase"/>
    <property type="match status" value="1"/>
</dbReference>
<dbReference type="Gene3D" id="3.30.457.10">
    <property type="entry name" value="Copper amine oxidase-like, N-terminal domain"/>
    <property type="match status" value="1"/>
</dbReference>
<dbReference type="RefSeq" id="WP_154121079.1">
    <property type="nucleotide sequence ID" value="NZ_WJXB01000009.1"/>
</dbReference>
<evidence type="ECO:0000259" key="2">
    <source>
        <dbReference type="PROSITE" id="PS51677"/>
    </source>
</evidence>
<dbReference type="InterPro" id="IPR011330">
    <property type="entry name" value="Glyco_hydro/deAcase_b/a-brl"/>
</dbReference>
<feature type="domain" description="NodB homology" evidence="2">
    <location>
        <begin position="95"/>
        <end position="280"/>
    </location>
</feature>
<evidence type="ECO:0000256" key="1">
    <source>
        <dbReference type="SAM" id="Phobius"/>
    </source>
</evidence>
<dbReference type="InterPro" id="IPR050248">
    <property type="entry name" value="Polysacc_deacetylase_ArnD"/>
</dbReference>
<dbReference type="SUPFAM" id="SSF55383">
    <property type="entry name" value="Copper amine oxidase, domain N"/>
    <property type="match status" value="1"/>
</dbReference>
<reference evidence="3 4" key="1">
    <citation type="submission" date="2019-11" db="EMBL/GenBank/DDBJ databases">
        <title>Paenibacillus monticola sp. nov., a novel PGPR strain isolated from mountain sample in China.</title>
        <authorList>
            <person name="Zhao Q."/>
            <person name="Li H.-P."/>
            <person name="Zhang J.-L."/>
        </authorList>
    </citation>
    <scope>NUCLEOTIDE SEQUENCE [LARGE SCALE GENOMIC DNA]</scope>
    <source>
        <strain evidence="3 4">LC-T2</strain>
    </source>
</reference>
<dbReference type="CDD" id="cd10944">
    <property type="entry name" value="CE4_SmPgdA_like"/>
    <property type="match status" value="1"/>
</dbReference>
<dbReference type="PROSITE" id="PS51677">
    <property type="entry name" value="NODB"/>
    <property type="match status" value="1"/>
</dbReference>
<name>A0A7X2H8S0_9BACL</name>
<keyword evidence="4" id="KW-1185">Reference proteome</keyword>
<keyword evidence="1" id="KW-1133">Transmembrane helix</keyword>